<evidence type="ECO:0000259" key="1">
    <source>
        <dbReference type="Pfam" id="PF13701"/>
    </source>
</evidence>
<dbReference type="InterPro" id="IPR025668">
    <property type="entry name" value="Tnp_DDE_dom"/>
</dbReference>
<protein>
    <recommendedName>
        <fullName evidence="1">Transposase DDE domain-containing protein</fullName>
    </recommendedName>
</protein>
<evidence type="ECO:0000313" key="2">
    <source>
        <dbReference type="EMBL" id="AJQ93248.1"/>
    </source>
</evidence>
<dbReference type="AlphaFoldDB" id="A0A0C5VIU0"/>
<organism evidence="2 3">
    <name type="scientific">Gynuella sunshinyii YC6258</name>
    <dbReference type="NCBI Taxonomy" id="1445510"/>
    <lineage>
        <taxon>Bacteria</taxon>
        <taxon>Pseudomonadati</taxon>
        <taxon>Pseudomonadota</taxon>
        <taxon>Gammaproteobacteria</taxon>
        <taxon>Oceanospirillales</taxon>
        <taxon>Saccharospirillaceae</taxon>
        <taxon>Gynuella</taxon>
    </lineage>
</organism>
<dbReference type="HOGENOM" id="CLU_2897884_0_0_6"/>
<reference evidence="2 3" key="1">
    <citation type="submission" date="2014-01" db="EMBL/GenBank/DDBJ databases">
        <title>Full genme sequencing of cellulolytic bacterium Gynuella sunshinyii YC6258T gen. nov., sp. nov.</title>
        <authorList>
            <person name="Khan H."/>
            <person name="Chung E.J."/>
            <person name="Chung Y.R."/>
        </authorList>
    </citation>
    <scope>NUCLEOTIDE SEQUENCE [LARGE SCALE GENOMIC DNA]</scope>
    <source>
        <strain evidence="2 3">YC6258</strain>
    </source>
</reference>
<dbReference type="RefSeq" id="WP_044616104.1">
    <property type="nucleotide sequence ID" value="NZ_CP007142.1"/>
</dbReference>
<dbReference type="Pfam" id="PF13701">
    <property type="entry name" value="DDE_Tnp_1_4"/>
    <property type="match status" value="1"/>
</dbReference>
<proteinExistence type="predicted"/>
<feature type="domain" description="Transposase DDE" evidence="1">
    <location>
        <begin position="11"/>
        <end position="58"/>
    </location>
</feature>
<sequence>MTECYRASFLFPPVKRRKVEVNFDGGEISSDGGMLLLRELDKRLGLTTAIDHVLHDNRVHGL</sequence>
<evidence type="ECO:0000313" key="3">
    <source>
        <dbReference type="Proteomes" id="UP000032266"/>
    </source>
</evidence>
<dbReference type="KEGG" id="gsn:YC6258_01200"/>
<dbReference type="Proteomes" id="UP000032266">
    <property type="component" value="Chromosome"/>
</dbReference>
<accession>A0A0C5VIU0</accession>
<name>A0A0C5VIU0_9GAMM</name>
<dbReference type="OrthoDB" id="476248at2"/>
<keyword evidence="3" id="KW-1185">Reference proteome</keyword>
<dbReference type="EMBL" id="CP007142">
    <property type="protein sequence ID" value="AJQ93248.1"/>
    <property type="molecule type" value="Genomic_DNA"/>
</dbReference>
<gene>
    <name evidence="2" type="ORF">YC6258_01200</name>
</gene>